<gene>
    <name evidence="5" type="ORF">BegalDRAFT_2993</name>
</gene>
<evidence type="ECO:0000313" key="5">
    <source>
        <dbReference type="EMBL" id="EIJ43821.1"/>
    </source>
</evidence>
<dbReference type="InterPro" id="IPR001623">
    <property type="entry name" value="DnaJ_domain"/>
</dbReference>
<dbReference type="PANTHER" id="PTHR43096:SF52">
    <property type="entry name" value="DNAJ HOMOLOG 1, MITOCHONDRIAL-RELATED"/>
    <property type="match status" value="1"/>
</dbReference>
<organism evidence="5 6">
    <name type="scientific">Beggiatoa alba B18LD</name>
    <dbReference type="NCBI Taxonomy" id="395493"/>
    <lineage>
        <taxon>Bacteria</taxon>
        <taxon>Pseudomonadati</taxon>
        <taxon>Pseudomonadota</taxon>
        <taxon>Gammaproteobacteria</taxon>
        <taxon>Thiotrichales</taxon>
        <taxon>Thiotrichaceae</taxon>
        <taxon>Beggiatoa</taxon>
    </lineage>
</organism>
<dbReference type="Gene3D" id="1.10.287.110">
    <property type="entry name" value="DnaJ domain"/>
    <property type="match status" value="1"/>
</dbReference>
<dbReference type="CDD" id="cd10747">
    <property type="entry name" value="DnaJ_C"/>
    <property type="match status" value="1"/>
</dbReference>
<dbReference type="SUPFAM" id="SSF49493">
    <property type="entry name" value="HSP40/DnaJ peptide-binding domain"/>
    <property type="match status" value="2"/>
</dbReference>
<dbReference type="GO" id="GO:0005737">
    <property type="term" value="C:cytoplasm"/>
    <property type="evidence" value="ECO:0007669"/>
    <property type="project" value="TreeGrafter"/>
</dbReference>
<keyword evidence="3" id="KW-0143">Chaperone</keyword>
<evidence type="ECO:0000256" key="2">
    <source>
        <dbReference type="ARBA" id="ARBA00023125"/>
    </source>
</evidence>
<dbReference type="InterPro" id="IPR002939">
    <property type="entry name" value="DnaJ_C"/>
</dbReference>
<dbReference type="PANTHER" id="PTHR43096">
    <property type="entry name" value="DNAJ HOMOLOG 1, MITOCHONDRIAL-RELATED"/>
    <property type="match status" value="1"/>
</dbReference>
<keyword evidence="2" id="KW-0238">DNA-binding</keyword>
<dbReference type="GO" id="GO:0051082">
    <property type="term" value="F:unfolded protein binding"/>
    <property type="evidence" value="ECO:0007669"/>
    <property type="project" value="InterPro"/>
</dbReference>
<dbReference type="InterPro" id="IPR008971">
    <property type="entry name" value="HSP40/DnaJ_pept-bd"/>
</dbReference>
<dbReference type="HOGENOM" id="CLU_017633_0_0_6"/>
<name>I3CJM8_9GAMM</name>
<dbReference type="GO" id="GO:0003677">
    <property type="term" value="F:DNA binding"/>
    <property type="evidence" value="ECO:0007669"/>
    <property type="project" value="UniProtKB-KW"/>
</dbReference>
<dbReference type="CDD" id="cd06257">
    <property type="entry name" value="DnaJ"/>
    <property type="match status" value="1"/>
</dbReference>
<dbReference type="InterPro" id="IPR036869">
    <property type="entry name" value="J_dom_sf"/>
</dbReference>
<dbReference type="RefSeq" id="WP_002691342.1">
    <property type="nucleotide sequence ID" value="NZ_JH600070.1"/>
</dbReference>
<dbReference type="EMBL" id="JH600070">
    <property type="protein sequence ID" value="EIJ43821.1"/>
    <property type="molecule type" value="Genomic_DNA"/>
</dbReference>
<dbReference type="OrthoDB" id="9779889at2"/>
<dbReference type="FunFam" id="2.60.260.20:FF:000013">
    <property type="entry name" value="DnaJ subfamily B member 11"/>
    <property type="match status" value="1"/>
</dbReference>
<feature type="domain" description="J" evidence="4">
    <location>
        <begin position="5"/>
        <end position="69"/>
    </location>
</feature>
<protein>
    <submittedName>
        <fullName evidence="5">DnaJ-class molecular chaperone with C-terminal Zn finger domain</fullName>
    </submittedName>
</protein>
<dbReference type="Pfam" id="PF01556">
    <property type="entry name" value="DnaJ_C"/>
    <property type="match status" value="1"/>
</dbReference>
<evidence type="ECO:0000259" key="4">
    <source>
        <dbReference type="PROSITE" id="PS50076"/>
    </source>
</evidence>
<proteinExistence type="predicted"/>
<dbReference type="SMART" id="SM00271">
    <property type="entry name" value="DnaJ"/>
    <property type="match status" value="1"/>
</dbReference>
<dbReference type="FunFam" id="2.60.260.20:FF:000008">
    <property type="entry name" value="Curved DNA-binding protein"/>
    <property type="match status" value="1"/>
</dbReference>
<dbReference type="Gene3D" id="2.60.260.20">
    <property type="entry name" value="Urease metallochaperone UreE, N-terminal domain"/>
    <property type="match status" value="2"/>
</dbReference>
<dbReference type="eggNOG" id="COG0484">
    <property type="taxonomic scope" value="Bacteria"/>
</dbReference>
<keyword evidence="6" id="KW-1185">Reference proteome</keyword>
<evidence type="ECO:0000256" key="1">
    <source>
        <dbReference type="ARBA" id="ARBA00022490"/>
    </source>
</evidence>
<dbReference type="Proteomes" id="UP000005744">
    <property type="component" value="Unassembled WGS sequence"/>
</dbReference>
<sequence>MEYKDYYQTLGVERSATTEEIKKAYRRLVRKYHPDVSQEKDAEQKIKEINEAYEVLQDAEKRAAYDRLGAQWKAGQEFHPPPDWDFNFSSGFGSGNATGGVDFSDFFESIFKAQRSGRQGRTQQSHFRMQGEDQHTQLSISLEEAYHGTTRSIQVQVSEPDSHGRTQYKNRALNVKIPAGVTTGQKIRLAGQGSAGMGGGANGDLYLEIQLQAHNFYRVEGKDIYLTLPITPWEAALGATIAVPTLGGQVDLKIPADSQSGQKLRLRGRGLTGKPAGDQYVVLQIVTPRATTEKERHFYKTMADTFPFDPRKDLLGT</sequence>
<dbReference type="STRING" id="395493.BegalDRAFT_2993"/>
<dbReference type="PRINTS" id="PR00625">
    <property type="entry name" value="JDOMAIN"/>
</dbReference>
<dbReference type="PROSITE" id="PS50076">
    <property type="entry name" value="DNAJ_2"/>
    <property type="match status" value="1"/>
</dbReference>
<dbReference type="SUPFAM" id="SSF46565">
    <property type="entry name" value="Chaperone J-domain"/>
    <property type="match status" value="1"/>
</dbReference>
<reference evidence="5 6" key="1">
    <citation type="submission" date="2011-11" db="EMBL/GenBank/DDBJ databases">
        <title>Improved High-Quality Draft sequence of Beggiatoa alba B18lD.</title>
        <authorList>
            <consortium name="US DOE Joint Genome Institute"/>
            <person name="Lucas S."/>
            <person name="Han J."/>
            <person name="Lapidus A."/>
            <person name="Cheng J.-F."/>
            <person name="Goodwin L."/>
            <person name="Pitluck S."/>
            <person name="Peters L."/>
            <person name="Mikhailova N."/>
            <person name="Held B."/>
            <person name="Detter J.C."/>
            <person name="Han C."/>
            <person name="Tapia R."/>
            <person name="Land M."/>
            <person name="Hauser L."/>
            <person name="Kyrpides N."/>
            <person name="Ivanova N."/>
            <person name="Pagani I."/>
            <person name="Samuel K."/>
            <person name="Teske A."/>
            <person name="Mueller J."/>
            <person name="Woyke T."/>
        </authorList>
    </citation>
    <scope>NUCLEOTIDE SEQUENCE [LARGE SCALE GENOMIC DNA]</scope>
    <source>
        <strain evidence="5 6">B18LD</strain>
    </source>
</reference>
<dbReference type="GO" id="GO:0042026">
    <property type="term" value="P:protein refolding"/>
    <property type="evidence" value="ECO:0007669"/>
    <property type="project" value="TreeGrafter"/>
</dbReference>
<evidence type="ECO:0000256" key="3">
    <source>
        <dbReference type="ARBA" id="ARBA00023186"/>
    </source>
</evidence>
<keyword evidence="1" id="KW-0963">Cytoplasm</keyword>
<dbReference type="Pfam" id="PF00226">
    <property type="entry name" value="DnaJ"/>
    <property type="match status" value="1"/>
</dbReference>
<accession>I3CJM8</accession>
<evidence type="ECO:0000313" key="6">
    <source>
        <dbReference type="Proteomes" id="UP000005744"/>
    </source>
</evidence>
<dbReference type="AlphaFoldDB" id="I3CJM8"/>